<keyword evidence="3" id="KW-0012">Acyltransferase</keyword>
<name>A0A561SGI1_9ACTN</name>
<evidence type="ECO:0000256" key="3">
    <source>
        <dbReference type="ARBA" id="ARBA00023315"/>
    </source>
</evidence>
<feature type="domain" description="Beta-ketoacyl-[acyl-carrier-protein] synthase III C-terminal" evidence="4">
    <location>
        <begin position="262"/>
        <end position="337"/>
    </location>
</feature>
<gene>
    <name evidence="6" type="ORF">FHX78_1212</name>
</gene>
<dbReference type="AlphaFoldDB" id="A0A561SGI1"/>
<dbReference type="GO" id="GO:0006633">
    <property type="term" value="P:fatty acid biosynthetic process"/>
    <property type="evidence" value="ECO:0007669"/>
    <property type="project" value="InterPro"/>
</dbReference>
<sequence>MPSRSAAASAARAVGVLGTGSYVPSNVVTNEEVASPAGVTPEWIEQRTGIRARRWAKQDEATSALAATAARTALLDAGVGADDISLVVVATSTPDSPQPPTAVAVAAELGVRPGTPAFDLNAVCSGFVFALATVERMLHSIGGHALVIGADIYSRILDPADRRTAVLFGDGAGAVVLGPVRGEGVIATRLATFPDHRDLIGVPAGGSRIPASPESLAQGLHHFTMNGRAVRAFVEDHAGAMIRDFLREHRVRAGGDGASHVHFVPHQANARLIEKLAADLGFPPERTHMTVRDYGNTGAASVPVTLHGAASQLAPGDLVLLAGFGGGMAVGLALLAWDSPRLAGGA</sequence>
<dbReference type="Pfam" id="PF08541">
    <property type="entry name" value="ACP_syn_III_C"/>
    <property type="match status" value="1"/>
</dbReference>
<dbReference type="InterPro" id="IPR013751">
    <property type="entry name" value="ACP_syn_III_N"/>
</dbReference>
<dbReference type="PANTHER" id="PTHR34069:SF2">
    <property type="entry name" value="BETA-KETOACYL-[ACYL-CARRIER-PROTEIN] SYNTHASE III"/>
    <property type="match status" value="1"/>
</dbReference>
<dbReference type="EMBL" id="VIWV01000002">
    <property type="protein sequence ID" value="TWF73980.1"/>
    <property type="molecule type" value="Genomic_DNA"/>
</dbReference>
<dbReference type="InterPro" id="IPR016039">
    <property type="entry name" value="Thiolase-like"/>
</dbReference>
<dbReference type="GO" id="GO:0004315">
    <property type="term" value="F:3-oxoacyl-[acyl-carrier-protein] synthase activity"/>
    <property type="evidence" value="ECO:0007669"/>
    <property type="project" value="InterPro"/>
</dbReference>
<dbReference type="NCBIfam" id="NF006829">
    <property type="entry name" value="PRK09352.1"/>
    <property type="match status" value="1"/>
</dbReference>
<keyword evidence="7" id="KW-1185">Reference proteome</keyword>
<dbReference type="Proteomes" id="UP000316603">
    <property type="component" value="Unassembled WGS sequence"/>
</dbReference>
<accession>A0A561SGI1</accession>
<keyword evidence="1" id="KW-0963">Cytoplasm</keyword>
<evidence type="ECO:0000259" key="4">
    <source>
        <dbReference type="Pfam" id="PF08541"/>
    </source>
</evidence>
<protein>
    <submittedName>
        <fullName evidence="6">3-oxoacyl-[acyl-carrier-protein] synthase-3</fullName>
    </submittedName>
</protein>
<dbReference type="PANTHER" id="PTHR34069">
    <property type="entry name" value="3-OXOACYL-[ACYL-CARRIER-PROTEIN] SYNTHASE 3"/>
    <property type="match status" value="1"/>
</dbReference>
<comment type="caution">
    <text evidence="6">The sequence shown here is derived from an EMBL/GenBank/DDBJ whole genome shotgun (WGS) entry which is preliminary data.</text>
</comment>
<evidence type="ECO:0000259" key="5">
    <source>
        <dbReference type="Pfam" id="PF08545"/>
    </source>
</evidence>
<dbReference type="SUPFAM" id="SSF53901">
    <property type="entry name" value="Thiolase-like"/>
    <property type="match status" value="1"/>
</dbReference>
<feature type="domain" description="Beta-ketoacyl-[acyl-carrier-protein] synthase III N-terminal" evidence="5">
    <location>
        <begin position="118"/>
        <end position="191"/>
    </location>
</feature>
<evidence type="ECO:0000313" key="6">
    <source>
        <dbReference type="EMBL" id="TWF73980.1"/>
    </source>
</evidence>
<evidence type="ECO:0000313" key="7">
    <source>
        <dbReference type="Proteomes" id="UP000316603"/>
    </source>
</evidence>
<dbReference type="RefSeq" id="WP_145872307.1">
    <property type="nucleotide sequence ID" value="NZ_BNCE01000028.1"/>
</dbReference>
<keyword evidence="2" id="KW-0808">Transferase</keyword>
<evidence type="ECO:0000256" key="2">
    <source>
        <dbReference type="ARBA" id="ARBA00022679"/>
    </source>
</evidence>
<dbReference type="GO" id="GO:0044550">
    <property type="term" value="P:secondary metabolite biosynthetic process"/>
    <property type="evidence" value="ECO:0007669"/>
    <property type="project" value="TreeGrafter"/>
</dbReference>
<organism evidence="6 7">
    <name type="scientific">Streptomyces capillispiralis</name>
    <dbReference type="NCBI Taxonomy" id="68182"/>
    <lineage>
        <taxon>Bacteria</taxon>
        <taxon>Bacillati</taxon>
        <taxon>Actinomycetota</taxon>
        <taxon>Actinomycetes</taxon>
        <taxon>Kitasatosporales</taxon>
        <taxon>Streptomycetaceae</taxon>
        <taxon>Streptomyces</taxon>
    </lineage>
</organism>
<proteinExistence type="predicted"/>
<dbReference type="InterPro" id="IPR013747">
    <property type="entry name" value="ACP_syn_III_C"/>
</dbReference>
<dbReference type="OrthoDB" id="9815506at2"/>
<dbReference type="CDD" id="cd00830">
    <property type="entry name" value="KAS_III"/>
    <property type="match status" value="1"/>
</dbReference>
<dbReference type="Gene3D" id="3.40.47.10">
    <property type="match status" value="1"/>
</dbReference>
<reference evidence="6 7" key="1">
    <citation type="submission" date="2019-06" db="EMBL/GenBank/DDBJ databases">
        <title>Sequencing the genomes of 1000 actinobacteria strains.</title>
        <authorList>
            <person name="Klenk H.-P."/>
        </authorList>
    </citation>
    <scope>NUCLEOTIDE SEQUENCE [LARGE SCALE GENOMIC DNA]</scope>
    <source>
        <strain evidence="6 7">DSM 41695</strain>
    </source>
</reference>
<dbReference type="Pfam" id="PF08545">
    <property type="entry name" value="ACP_syn_III"/>
    <property type="match status" value="1"/>
</dbReference>
<evidence type="ECO:0000256" key="1">
    <source>
        <dbReference type="ARBA" id="ARBA00022490"/>
    </source>
</evidence>